<evidence type="ECO:0000313" key="4">
    <source>
        <dbReference type="Proteomes" id="UP000095287"/>
    </source>
</evidence>
<name>A0A1I7Z6L2_9BILA</name>
<dbReference type="Pfam" id="PF00096">
    <property type="entry name" value="zf-C2H2"/>
    <property type="match status" value="2"/>
</dbReference>
<dbReference type="SMART" id="SM00355">
    <property type="entry name" value="ZnF_C2H2"/>
    <property type="match status" value="2"/>
</dbReference>
<dbReference type="Proteomes" id="UP000095287">
    <property type="component" value="Unplaced"/>
</dbReference>
<keyword evidence="1" id="KW-0863">Zinc-finger</keyword>
<dbReference type="SUPFAM" id="SSF57667">
    <property type="entry name" value="beta-beta-alpha zinc fingers"/>
    <property type="match status" value="1"/>
</dbReference>
<protein>
    <submittedName>
        <fullName evidence="5">C2H2-type domain-containing protein</fullName>
    </submittedName>
</protein>
<dbReference type="FunFam" id="3.30.160.60:FF:000245">
    <property type="entry name" value="zinc finger protein Gfi-1"/>
    <property type="match status" value="1"/>
</dbReference>
<dbReference type="InterPro" id="IPR013087">
    <property type="entry name" value="Znf_C2H2_type"/>
</dbReference>
<dbReference type="WBParaSite" id="L893_g23374.t1">
    <property type="protein sequence ID" value="L893_g23374.t1"/>
    <property type="gene ID" value="L893_g23374"/>
</dbReference>
<dbReference type="PANTHER" id="PTHR16515">
    <property type="entry name" value="PR DOMAIN ZINC FINGER PROTEIN"/>
    <property type="match status" value="1"/>
</dbReference>
<organism evidence="4 5">
    <name type="scientific">Steinernema glaseri</name>
    <dbReference type="NCBI Taxonomy" id="37863"/>
    <lineage>
        <taxon>Eukaryota</taxon>
        <taxon>Metazoa</taxon>
        <taxon>Ecdysozoa</taxon>
        <taxon>Nematoda</taxon>
        <taxon>Chromadorea</taxon>
        <taxon>Rhabditida</taxon>
        <taxon>Tylenchina</taxon>
        <taxon>Panagrolaimomorpha</taxon>
        <taxon>Strongyloidoidea</taxon>
        <taxon>Steinernematidae</taxon>
        <taxon>Steinernema</taxon>
    </lineage>
</organism>
<reference evidence="5" key="1">
    <citation type="submission" date="2016-11" db="UniProtKB">
        <authorList>
            <consortium name="WormBaseParasite"/>
        </authorList>
    </citation>
    <scope>IDENTIFICATION</scope>
</reference>
<feature type="domain" description="C2H2-type" evidence="3">
    <location>
        <begin position="186"/>
        <end position="213"/>
    </location>
</feature>
<evidence type="ECO:0000256" key="1">
    <source>
        <dbReference type="PROSITE-ProRule" id="PRU00042"/>
    </source>
</evidence>
<keyword evidence="4" id="KW-1185">Reference proteome</keyword>
<evidence type="ECO:0000313" key="5">
    <source>
        <dbReference type="WBParaSite" id="L893_g23374.t1"/>
    </source>
</evidence>
<dbReference type="InterPro" id="IPR050331">
    <property type="entry name" value="Zinc_finger"/>
</dbReference>
<dbReference type="GO" id="GO:0008270">
    <property type="term" value="F:zinc ion binding"/>
    <property type="evidence" value="ECO:0007669"/>
    <property type="project" value="UniProtKB-KW"/>
</dbReference>
<feature type="domain" description="C2H2-type" evidence="3">
    <location>
        <begin position="215"/>
        <end position="242"/>
    </location>
</feature>
<dbReference type="PROSITE" id="PS00028">
    <property type="entry name" value="ZINC_FINGER_C2H2_1"/>
    <property type="match status" value="2"/>
</dbReference>
<dbReference type="Gene3D" id="3.30.160.60">
    <property type="entry name" value="Classic Zinc Finger"/>
    <property type="match status" value="1"/>
</dbReference>
<dbReference type="InterPro" id="IPR036236">
    <property type="entry name" value="Znf_C2H2_sf"/>
</dbReference>
<dbReference type="GO" id="GO:0005634">
    <property type="term" value="C:nucleus"/>
    <property type="evidence" value="ECO:0007669"/>
    <property type="project" value="TreeGrafter"/>
</dbReference>
<keyword evidence="1" id="KW-0479">Metal-binding</keyword>
<dbReference type="PROSITE" id="PS50157">
    <property type="entry name" value="ZINC_FINGER_C2H2_2"/>
    <property type="match status" value="2"/>
</dbReference>
<evidence type="ECO:0000259" key="3">
    <source>
        <dbReference type="PROSITE" id="PS50157"/>
    </source>
</evidence>
<accession>A0A1I7Z6L2</accession>
<dbReference type="GO" id="GO:0010468">
    <property type="term" value="P:regulation of gene expression"/>
    <property type="evidence" value="ECO:0007669"/>
    <property type="project" value="TreeGrafter"/>
</dbReference>
<proteinExistence type="predicted"/>
<keyword evidence="1" id="KW-0862">Zinc</keyword>
<sequence length="257" mass="28420">MAALSFEGGRSEPSLAVSSEAPHKLRNHHSMDVLAQKSTVLTQSSPATGMKSTAYTVDQLLQSPSNKSTPPSESPVDVDAQMTPPLAAMLAAQQKMLMFQQLASMRPPINLFNLPNQSASIQSWPMQPPSSLWSPTVNVKQMTFNFMALQRLQAMEGLRVNEKADVPVYFNPPKEEEPKSCNPDSVSCQKCNKTFTNAASLEQHMAQHVSSEKQFECKQCGKTFKRSSTLSTHLLIHSDTRPYPCEYCGKRTEVVQS</sequence>
<feature type="region of interest" description="Disordered" evidence="2">
    <location>
        <begin position="1"/>
        <end position="33"/>
    </location>
</feature>
<evidence type="ECO:0000256" key="2">
    <source>
        <dbReference type="SAM" id="MobiDB-lite"/>
    </source>
</evidence>
<dbReference type="PANTHER" id="PTHR16515:SF54">
    <property type="entry name" value="GROWTH FACTOR-INDEPENDENT 1B TRANSCRIPTION REPRESSOR"/>
    <property type="match status" value="1"/>
</dbReference>
<dbReference type="AlphaFoldDB" id="A0A1I7Z6L2"/>